<keyword evidence="2" id="KW-0472">Membrane</keyword>
<proteinExistence type="predicted"/>
<feature type="transmembrane region" description="Helical" evidence="2">
    <location>
        <begin position="12"/>
        <end position="30"/>
    </location>
</feature>
<dbReference type="OrthoDB" id="10042902at2759"/>
<evidence type="ECO:0000256" key="1">
    <source>
        <dbReference type="SAM" id="MobiDB-lite"/>
    </source>
</evidence>
<reference evidence="3 4" key="1">
    <citation type="journal article" date="2010" name="Science">
        <title>Genomic comparison of the ants Camponotus floridanus and Harpegnathos saltator.</title>
        <authorList>
            <person name="Bonasio R."/>
            <person name="Zhang G."/>
            <person name="Ye C."/>
            <person name="Mutti N.S."/>
            <person name="Fang X."/>
            <person name="Qin N."/>
            <person name="Donahue G."/>
            <person name="Yang P."/>
            <person name="Li Q."/>
            <person name="Li C."/>
            <person name="Zhang P."/>
            <person name="Huang Z."/>
            <person name="Berger S.L."/>
            <person name="Reinberg D."/>
            <person name="Wang J."/>
            <person name="Liebig J."/>
        </authorList>
    </citation>
    <scope>NUCLEOTIDE SEQUENCE [LARGE SCALE GENOMIC DNA]</scope>
    <source>
        <strain evidence="3 4">R22 G/1</strain>
    </source>
</reference>
<feature type="transmembrane region" description="Helical" evidence="2">
    <location>
        <begin position="65"/>
        <end position="84"/>
    </location>
</feature>
<name>E2BUL9_HARSA</name>
<dbReference type="InterPro" id="IPR019169">
    <property type="entry name" value="Transmembrane_26"/>
</dbReference>
<keyword evidence="2" id="KW-1133">Transmembrane helix</keyword>
<feature type="transmembrane region" description="Helical" evidence="2">
    <location>
        <begin position="36"/>
        <end position="53"/>
    </location>
</feature>
<dbReference type="AlphaFoldDB" id="E2BUL9"/>
<dbReference type="Proteomes" id="UP000008237">
    <property type="component" value="Unassembled WGS sequence"/>
</dbReference>
<dbReference type="PANTHER" id="PTHR22168:SF8">
    <property type="entry name" value="TRANSMEMBRANE PROTEIN 26"/>
    <property type="match status" value="1"/>
</dbReference>
<gene>
    <name evidence="3" type="ORF">EAI_04688</name>
</gene>
<accession>E2BUL9</accession>
<protein>
    <submittedName>
        <fullName evidence="3">Transmembrane protein 26</fullName>
    </submittedName>
</protein>
<dbReference type="Pfam" id="PF09772">
    <property type="entry name" value="Tmem26"/>
    <property type="match status" value="1"/>
</dbReference>
<sequence>MAKFLATIKAIITRLVFASHGFIAIWQVTTFKKNPLFWYLCCPILLLFFEGIFTLTIKENQEWKWFCPSVFLYLSSVVPAIWLLELDKVERRLKSRESGINISENFDLSNLAAGDLKHLEKALGVDIQLPDIQISTETWVTLIEQFLMLILIIGRWMLPKGDLTRDQLSQLLLVYIGTAADIIEFFDSFKEDKIAREPVLVYLTLGIWAWSLLQFTVVLTATKSRKSRLSSGSVARKKIRTETSCCSIDVWGIALNMILQDGPFLAFRLILIIHYKIVSYMNIFFTCKNTLVILLQLYRLYVVQSENKNKRKNKKYSKMEVSNISIISRGDMYRDVRVKSARDDKRQKRRRDKDVEANYTETEDSTEENDKLDSSPKNIARSKRLAQISIT</sequence>
<dbReference type="PANTHER" id="PTHR22168">
    <property type="entry name" value="TMEM26 PROTEIN"/>
    <property type="match status" value="1"/>
</dbReference>
<feature type="transmembrane region" description="Helical" evidence="2">
    <location>
        <begin position="199"/>
        <end position="221"/>
    </location>
</feature>
<dbReference type="OMA" id="HVVSYTN"/>
<feature type="region of interest" description="Disordered" evidence="1">
    <location>
        <begin position="339"/>
        <end position="378"/>
    </location>
</feature>
<evidence type="ECO:0000313" key="3">
    <source>
        <dbReference type="EMBL" id="EFN80606.1"/>
    </source>
</evidence>
<keyword evidence="4" id="KW-1185">Reference proteome</keyword>
<feature type="compositionally biased region" description="Basic and acidic residues" evidence="1">
    <location>
        <begin position="339"/>
        <end position="356"/>
    </location>
</feature>
<dbReference type="InParanoid" id="E2BUL9"/>
<organism evidence="4">
    <name type="scientific">Harpegnathos saltator</name>
    <name type="common">Jerdon's jumping ant</name>
    <dbReference type="NCBI Taxonomy" id="610380"/>
    <lineage>
        <taxon>Eukaryota</taxon>
        <taxon>Metazoa</taxon>
        <taxon>Ecdysozoa</taxon>
        <taxon>Arthropoda</taxon>
        <taxon>Hexapoda</taxon>
        <taxon>Insecta</taxon>
        <taxon>Pterygota</taxon>
        <taxon>Neoptera</taxon>
        <taxon>Endopterygota</taxon>
        <taxon>Hymenoptera</taxon>
        <taxon>Apocrita</taxon>
        <taxon>Aculeata</taxon>
        <taxon>Formicoidea</taxon>
        <taxon>Formicidae</taxon>
        <taxon>Ponerinae</taxon>
        <taxon>Ponerini</taxon>
        <taxon>Harpegnathos</taxon>
    </lineage>
</organism>
<evidence type="ECO:0000313" key="4">
    <source>
        <dbReference type="Proteomes" id="UP000008237"/>
    </source>
</evidence>
<dbReference type="EMBL" id="GL450730">
    <property type="protein sequence ID" value="EFN80606.1"/>
    <property type="molecule type" value="Genomic_DNA"/>
</dbReference>
<keyword evidence="2 3" id="KW-0812">Transmembrane</keyword>
<evidence type="ECO:0000256" key="2">
    <source>
        <dbReference type="SAM" id="Phobius"/>
    </source>
</evidence>
<dbReference type="STRING" id="610380.E2BUL9"/>